<dbReference type="Proteomes" id="UP000831390">
    <property type="component" value="Chromosome"/>
</dbReference>
<name>A0ABY4B7S5_9BACT</name>
<dbReference type="SUPFAM" id="SSF63829">
    <property type="entry name" value="Calcium-dependent phosphotriesterase"/>
    <property type="match status" value="1"/>
</dbReference>
<dbReference type="PANTHER" id="PTHR35580">
    <property type="entry name" value="CELL SURFACE GLYCOPROTEIN (S-LAYER PROTEIN)-LIKE PROTEIN"/>
    <property type="match status" value="1"/>
</dbReference>
<reference evidence="2 3" key="1">
    <citation type="submission" date="2022-03" db="EMBL/GenBank/DDBJ databases">
        <title>Hymenobactersp. isolated from the air.</title>
        <authorList>
            <person name="Won M."/>
            <person name="Kwon S.-W."/>
        </authorList>
    </citation>
    <scope>NUCLEOTIDE SEQUENCE [LARGE SCALE GENOMIC DNA]</scope>
    <source>
        <strain evidence="2 3">KACC 22596</strain>
    </source>
</reference>
<accession>A0ABY4B7S5</accession>
<organism evidence="2 3">
    <name type="scientific">Hymenobacter monticola</name>
    <dbReference type="NCBI Taxonomy" id="1705399"/>
    <lineage>
        <taxon>Bacteria</taxon>
        <taxon>Pseudomonadati</taxon>
        <taxon>Bacteroidota</taxon>
        <taxon>Cytophagia</taxon>
        <taxon>Cytophagales</taxon>
        <taxon>Hymenobacteraceae</taxon>
        <taxon>Hymenobacter</taxon>
    </lineage>
</organism>
<dbReference type="InterPro" id="IPR052918">
    <property type="entry name" value="Motility_Chemotaxis_Reg"/>
</dbReference>
<protein>
    <recommendedName>
        <fullName evidence="4">T9SS C-terminal target domain-containing protein</fullName>
    </recommendedName>
</protein>
<dbReference type="EMBL" id="CP094534">
    <property type="protein sequence ID" value="UOE34046.1"/>
    <property type="molecule type" value="Genomic_DNA"/>
</dbReference>
<evidence type="ECO:0000256" key="1">
    <source>
        <dbReference type="SAM" id="SignalP"/>
    </source>
</evidence>
<proteinExistence type="predicted"/>
<sequence length="538" mass="54111">MRLLLVLLTLAAGPACAQNAPTWANVRRLRATNPDYNYGTKIAIAADGSQVVTGVFVGSITLGGQTVLSNGPGTGNLYLAKYSAAGAVLWATRLSALTRQFLHSEVAVDAAGNVYVAGAFTNSLTVGTTTLTSSSVSSTTPVDGFLIKFNAQGVQQWVRQAVAGRAGNASEAYVWGLATAANGDVVVAGSCLNSVSFGGPPLAGSGVFLYRFSAGGTLLLSKKVSDDGSLNGLALDGADNAYLVGNITGPSTFGTTRLSPSGNSDCYLCKIDPAGNQLWVRQAGGANDMSGSCVALDAAGNAIIGGSYTNVGNQGLYVGSFTAQGVPAWSQRLPVVGGVASYAVAGAVADGRGGVFVTGQAQGPTTFGSTTLNGANYYSFVARYDGQGNAVWASQPMAATASDYSTGNGLATDAAGNVYVTGQVSGTAQFGALLVTTGRSETFIAQLTAGGVLTARTAAARLPLPAFPNPATGSCTLVLPAGGGHLAVRDALGRTVRELMLSATGPSPVDLTGLAPGLYQLQATLANGQLVYGALQVQ</sequence>
<keyword evidence="3" id="KW-1185">Reference proteome</keyword>
<dbReference type="Gene3D" id="2.80.10.50">
    <property type="match status" value="1"/>
</dbReference>
<dbReference type="PANTHER" id="PTHR35580:SF1">
    <property type="entry name" value="PHYTASE-LIKE DOMAIN-CONTAINING PROTEIN"/>
    <property type="match status" value="1"/>
</dbReference>
<gene>
    <name evidence="2" type="ORF">MTP16_23395</name>
</gene>
<evidence type="ECO:0000313" key="3">
    <source>
        <dbReference type="Proteomes" id="UP000831390"/>
    </source>
</evidence>
<evidence type="ECO:0008006" key="4">
    <source>
        <dbReference type="Google" id="ProtNLM"/>
    </source>
</evidence>
<feature type="signal peptide" evidence="1">
    <location>
        <begin position="1"/>
        <end position="17"/>
    </location>
</feature>
<evidence type="ECO:0000313" key="2">
    <source>
        <dbReference type="EMBL" id="UOE34046.1"/>
    </source>
</evidence>
<dbReference type="RefSeq" id="WP_243514686.1">
    <property type="nucleotide sequence ID" value="NZ_CP094534.1"/>
</dbReference>
<feature type="chain" id="PRO_5046288655" description="T9SS C-terminal target domain-containing protein" evidence="1">
    <location>
        <begin position="18"/>
        <end position="538"/>
    </location>
</feature>
<keyword evidence="1" id="KW-0732">Signal</keyword>